<evidence type="ECO:0000259" key="1">
    <source>
        <dbReference type="PROSITE" id="PS51186"/>
    </source>
</evidence>
<accession>A0A920CUK0</accession>
<evidence type="ECO:0000313" key="3">
    <source>
        <dbReference type="Proteomes" id="UP000682811"/>
    </source>
</evidence>
<dbReference type="PANTHER" id="PTHR43792">
    <property type="entry name" value="GNAT FAMILY, PUTATIVE (AFU_ORTHOLOGUE AFUA_3G00765)-RELATED-RELATED"/>
    <property type="match status" value="1"/>
</dbReference>
<sequence>MDDTQPFYLYRSNPEVAKFQSWENYQYDEAEAFVKEQIQHQPDIPGSWFQFAIALNETDQLIGDCALHTLDEPRIVEIGFTLAPEYQGQGYATEAVRMLLHYLFDSLSKHKIIAFTDVRNRKSAAVLERVGMRREGHLLQNYMSKGQWVDEYQYGILKSEWARKDAFNER</sequence>
<proteinExistence type="predicted"/>
<dbReference type="InterPro" id="IPR000182">
    <property type="entry name" value="GNAT_dom"/>
</dbReference>
<dbReference type="Proteomes" id="UP000682811">
    <property type="component" value="Unassembled WGS sequence"/>
</dbReference>
<dbReference type="CDD" id="cd04301">
    <property type="entry name" value="NAT_SF"/>
    <property type="match status" value="1"/>
</dbReference>
<dbReference type="PROSITE" id="PS51186">
    <property type="entry name" value="GNAT"/>
    <property type="match status" value="1"/>
</dbReference>
<protein>
    <submittedName>
        <fullName evidence="2">Ribosomal-protein-serine acetyltransferase</fullName>
    </submittedName>
</protein>
<dbReference type="Pfam" id="PF13302">
    <property type="entry name" value="Acetyltransf_3"/>
    <property type="match status" value="1"/>
</dbReference>
<reference evidence="2 3" key="1">
    <citation type="submission" date="2021-03" db="EMBL/GenBank/DDBJ databases">
        <title>Antimicrobial resistance genes in bacteria isolated from Japanese honey, and their potential for conferring macrolide and lincosamide resistance in the American foulbrood pathogen Paenibacillus larvae.</title>
        <authorList>
            <person name="Okamoto M."/>
            <person name="Kumagai M."/>
            <person name="Kanamori H."/>
            <person name="Takamatsu D."/>
        </authorList>
    </citation>
    <scope>NUCLEOTIDE SEQUENCE [LARGE SCALE GENOMIC DNA]</scope>
    <source>
        <strain evidence="2 3">J34TS1</strain>
    </source>
</reference>
<dbReference type="InterPro" id="IPR016181">
    <property type="entry name" value="Acyl_CoA_acyltransferase"/>
</dbReference>
<feature type="domain" description="N-acetyltransferase" evidence="1">
    <location>
        <begin position="8"/>
        <end position="150"/>
    </location>
</feature>
<dbReference type="Gene3D" id="3.40.630.30">
    <property type="match status" value="1"/>
</dbReference>
<gene>
    <name evidence="2" type="ORF">J34TS1_51740</name>
</gene>
<dbReference type="PANTHER" id="PTHR43792:SF1">
    <property type="entry name" value="N-ACETYLTRANSFERASE DOMAIN-CONTAINING PROTEIN"/>
    <property type="match status" value="1"/>
</dbReference>
<dbReference type="AlphaFoldDB" id="A0A920CUK0"/>
<dbReference type="InterPro" id="IPR051531">
    <property type="entry name" value="N-acetyltransferase"/>
</dbReference>
<dbReference type="SUPFAM" id="SSF55729">
    <property type="entry name" value="Acyl-CoA N-acyltransferases (Nat)"/>
    <property type="match status" value="1"/>
</dbReference>
<dbReference type="EMBL" id="BORT01000032">
    <property type="protein sequence ID" value="GIO50409.1"/>
    <property type="molecule type" value="Genomic_DNA"/>
</dbReference>
<name>A0A920CUK0_9BACL</name>
<organism evidence="2 3">
    <name type="scientific">Paenibacillus azoreducens</name>
    <dbReference type="NCBI Taxonomy" id="116718"/>
    <lineage>
        <taxon>Bacteria</taxon>
        <taxon>Bacillati</taxon>
        <taxon>Bacillota</taxon>
        <taxon>Bacilli</taxon>
        <taxon>Bacillales</taxon>
        <taxon>Paenibacillaceae</taxon>
        <taxon>Paenibacillus</taxon>
    </lineage>
</organism>
<comment type="caution">
    <text evidence="2">The sequence shown here is derived from an EMBL/GenBank/DDBJ whole genome shotgun (WGS) entry which is preliminary data.</text>
</comment>
<dbReference type="GO" id="GO:0016747">
    <property type="term" value="F:acyltransferase activity, transferring groups other than amino-acyl groups"/>
    <property type="evidence" value="ECO:0007669"/>
    <property type="project" value="InterPro"/>
</dbReference>
<evidence type="ECO:0000313" key="2">
    <source>
        <dbReference type="EMBL" id="GIO50409.1"/>
    </source>
</evidence>
<keyword evidence="3" id="KW-1185">Reference proteome</keyword>